<feature type="binding site" evidence="9">
    <location>
        <position position="283"/>
    </location>
    <ligand>
        <name>ATP</name>
        <dbReference type="ChEBI" id="CHEBI:30616"/>
    </ligand>
</feature>
<dbReference type="AlphaFoldDB" id="A0A0G1YK84"/>
<evidence type="ECO:0000256" key="3">
    <source>
        <dbReference type="ARBA" id="ARBA00022723"/>
    </source>
</evidence>
<comment type="subunit">
    <text evidence="1 9">Monomer.</text>
</comment>
<dbReference type="Proteomes" id="UP000034224">
    <property type="component" value="Unassembled WGS sequence"/>
</dbReference>
<evidence type="ECO:0000256" key="2">
    <source>
        <dbReference type="ARBA" id="ARBA00022598"/>
    </source>
</evidence>
<comment type="cofactor">
    <cofactor evidence="9">
        <name>Zn(2+)</name>
        <dbReference type="ChEBI" id="CHEBI:29105"/>
    </cofactor>
    <text evidence="9">Binds 1 zinc ion per subunit.</text>
</comment>
<dbReference type="InterPro" id="IPR032678">
    <property type="entry name" value="tRNA-synt_1_cat_dom"/>
</dbReference>
<dbReference type="InterPro" id="IPR015803">
    <property type="entry name" value="Cys-tRNA-ligase"/>
</dbReference>
<dbReference type="PRINTS" id="PR00983">
    <property type="entry name" value="TRNASYNTHCYS"/>
</dbReference>
<dbReference type="GO" id="GO:0006423">
    <property type="term" value="P:cysteinyl-tRNA aminoacylation"/>
    <property type="evidence" value="ECO:0007669"/>
    <property type="project" value="UniProtKB-UniRule"/>
</dbReference>
<keyword evidence="5 9" id="KW-0862">Zinc</keyword>
<dbReference type="GO" id="GO:0005829">
    <property type="term" value="C:cytosol"/>
    <property type="evidence" value="ECO:0007669"/>
    <property type="project" value="TreeGrafter"/>
</dbReference>
<dbReference type="GO" id="GO:0008270">
    <property type="term" value="F:zinc ion binding"/>
    <property type="evidence" value="ECO:0007669"/>
    <property type="project" value="UniProtKB-UniRule"/>
</dbReference>
<feature type="binding site" evidence="9">
    <location>
        <position position="27"/>
    </location>
    <ligand>
        <name>Zn(2+)</name>
        <dbReference type="ChEBI" id="CHEBI:29105"/>
    </ligand>
</feature>
<gene>
    <name evidence="9" type="primary">cysS</name>
    <name evidence="11" type="ORF">UY55_C0001G0181</name>
</gene>
<organism evidence="11 12">
    <name type="scientific">Candidatus Jorgensenbacteria bacterium GW2011_GWB1_50_10</name>
    <dbReference type="NCBI Taxonomy" id="1618665"/>
    <lineage>
        <taxon>Bacteria</taxon>
        <taxon>Candidatus Joergenseniibacteriota</taxon>
    </lineage>
</organism>
<keyword evidence="9" id="KW-0963">Cytoplasm</keyword>
<keyword evidence="8 9" id="KW-0030">Aminoacyl-tRNA synthetase</keyword>
<dbReference type="EC" id="6.1.1.16" evidence="9"/>
<dbReference type="CDD" id="cd00672">
    <property type="entry name" value="CysRS_core"/>
    <property type="match status" value="1"/>
</dbReference>
<feature type="binding site" evidence="9">
    <location>
        <position position="252"/>
    </location>
    <ligand>
        <name>Zn(2+)</name>
        <dbReference type="ChEBI" id="CHEBI:29105"/>
    </ligand>
</feature>
<dbReference type="InterPro" id="IPR024909">
    <property type="entry name" value="Cys-tRNA/MSH_ligase"/>
</dbReference>
<name>A0A0G1YK84_9BACT</name>
<dbReference type="STRING" id="1618665.UY55_C0001G0181"/>
<dbReference type="Pfam" id="PF01406">
    <property type="entry name" value="tRNA-synt_1e"/>
    <property type="match status" value="1"/>
</dbReference>
<keyword evidence="4 9" id="KW-0547">Nucleotide-binding</keyword>
<evidence type="ECO:0000256" key="1">
    <source>
        <dbReference type="ARBA" id="ARBA00011245"/>
    </source>
</evidence>
<comment type="catalytic activity">
    <reaction evidence="9">
        <text>tRNA(Cys) + L-cysteine + ATP = L-cysteinyl-tRNA(Cys) + AMP + diphosphate</text>
        <dbReference type="Rhea" id="RHEA:17773"/>
        <dbReference type="Rhea" id="RHEA-COMP:9661"/>
        <dbReference type="Rhea" id="RHEA-COMP:9679"/>
        <dbReference type="ChEBI" id="CHEBI:30616"/>
        <dbReference type="ChEBI" id="CHEBI:33019"/>
        <dbReference type="ChEBI" id="CHEBI:35235"/>
        <dbReference type="ChEBI" id="CHEBI:78442"/>
        <dbReference type="ChEBI" id="CHEBI:78517"/>
        <dbReference type="ChEBI" id="CHEBI:456215"/>
        <dbReference type="EC" id="6.1.1.16"/>
    </reaction>
</comment>
<protein>
    <recommendedName>
        <fullName evidence="9">Cysteine--tRNA ligase</fullName>
        <ecNumber evidence="9">6.1.1.16</ecNumber>
    </recommendedName>
    <alternativeName>
        <fullName evidence="9">Cysteinyl-tRNA synthetase</fullName>
        <shortName evidence="9">CysRS</shortName>
    </alternativeName>
</protein>
<reference evidence="11 12" key="1">
    <citation type="journal article" date="2015" name="Nature">
        <title>rRNA introns, odd ribosomes, and small enigmatic genomes across a large radiation of phyla.</title>
        <authorList>
            <person name="Brown C.T."/>
            <person name="Hug L.A."/>
            <person name="Thomas B.C."/>
            <person name="Sharon I."/>
            <person name="Castelle C.J."/>
            <person name="Singh A."/>
            <person name="Wilkins M.J."/>
            <person name="Williams K.H."/>
            <person name="Banfield J.F."/>
        </authorList>
    </citation>
    <scope>NUCLEOTIDE SEQUENCE [LARGE SCALE GENOMIC DNA]</scope>
</reference>
<evidence type="ECO:0000259" key="10">
    <source>
        <dbReference type="Pfam" id="PF01406"/>
    </source>
</evidence>
<evidence type="ECO:0000256" key="5">
    <source>
        <dbReference type="ARBA" id="ARBA00022833"/>
    </source>
</evidence>
<evidence type="ECO:0000256" key="7">
    <source>
        <dbReference type="ARBA" id="ARBA00022917"/>
    </source>
</evidence>
<dbReference type="InterPro" id="IPR014729">
    <property type="entry name" value="Rossmann-like_a/b/a_fold"/>
</dbReference>
<keyword evidence="3 9" id="KW-0479">Metal-binding</keyword>
<proteinExistence type="inferred from homology"/>
<evidence type="ECO:0000313" key="12">
    <source>
        <dbReference type="Proteomes" id="UP000034224"/>
    </source>
</evidence>
<dbReference type="HAMAP" id="MF_00041">
    <property type="entry name" value="Cys_tRNA_synth"/>
    <property type="match status" value="1"/>
</dbReference>
<keyword evidence="6 9" id="KW-0067">ATP-binding</keyword>
<dbReference type="GO" id="GO:0005524">
    <property type="term" value="F:ATP binding"/>
    <property type="evidence" value="ECO:0007669"/>
    <property type="project" value="UniProtKB-UniRule"/>
</dbReference>
<evidence type="ECO:0000313" key="11">
    <source>
        <dbReference type="EMBL" id="KKW15427.1"/>
    </source>
</evidence>
<dbReference type="EMBL" id="LCQK01000001">
    <property type="protein sequence ID" value="KKW15427.1"/>
    <property type="molecule type" value="Genomic_DNA"/>
</dbReference>
<feature type="short sequence motif" description="'KMSKS' region" evidence="9">
    <location>
        <begin position="280"/>
        <end position="284"/>
    </location>
</feature>
<dbReference type="Gene3D" id="3.40.50.620">
    <property type="entry name" value="HUPs"/>
    <property type="match status" value="1"/>
</dbReference>
<feature type="domain" description="tRNA synthetases class I catalytic" evidence="10">
    <location>
        <begin position="15"/>
        <end position="327"/>
    </location>
</feature>
<evidence type="ECO:0000256" key="6">
    <source>
        <dbReference type="ARBA" id="ARBA00022840"/>
    </source>
</evidence>
<dbReference type="SUPFAM" id="SSF47323">
    <property type="entry name" value="Anticodon-binding domain of a subclass of class I aminoacyl-tRNA synthetases"/>
    <property type="match status" value="1"/>
</dbReference>
<feature type="short sequence motif" description="'HIGH' region" evidence="9">
    <location>
        <begin position="29"/>
        <end position="39"/>
    </location>
</feature>
<comment type="similarity">
    <text evidence="9">Belongs to the class-I aminoacyl-tRNA synthetase family.</text>
</comment>
<dbReference type="PANTHER" id="PTHR10890:SF3">
    <property type="entry name" value="CYSTEINE--TRNA LIGASE, CYTOPLASMIC"/>
    <property type="match status" value="1"/>
</dbReference>
<evidence type="ECO:0000256" key="8">
    <source>
        <dbReference type="ARBA" id="ARBA00023146"/>
    </source>
</evidence>
<dbReference type="PATRIC" id="fig|1618665.3.peg.184"/>
<dbReference type="Gene3D" id="1.20.120.1910">
    <property type="entry name" value="Cysteine-tRNA ligase, C-terminal anti-codon recognition domain"/>
    <property type="match status" value="1"/>
</dbReference>
<sequence>MKLYNSLSRKKESLKPLHKSWVGLYTCGPTVYNYAHIGNLRTYIFEDVLEKTLQWNGYNVKRVMNITDVGHLTGDADTGNDKVEERARTEKKTPAQIAAFYTRAFLDDVEKLNIKRPPILAPATKHIKEMQALIKELFKRGYAYETPQAVYFDVTKFKNYGKLSGQSLKAKITAARKEVVEDPLKRNAADFALWFKLAGHFKNHLQSWSSPWGKGFPGWHIECSAISRELLGQPFDIHTGGVDHIGTHHENEIAQSQAAYNKPLAKIWMHGEFLVINKKRMGKSEGNLITLADLEKKGYNPIAYRYLVLNTHYRKKVDFFWGSLEAAEEALKKIYRSITDFALRWQKNKKVEKFKLSKRAEHYRRDFTLALNGDLNTPKALAVLHAVIDAKDVSLPEKMLLVTEFDKVLGLDIGKYRVAPKIPPEVRKLVEARELFRRNKQFARADALRKKITSVGYEVEDTPLGPFIRRRL</sequence>
<keyword evidence="7 9" id="KW-0648">Protein biosynthesis</keyword>
<dbReference type="GO" id="GO:0004817">
    <property type="term" value="F:cysteine-tRNA ligase activity"/>
    <property type="evidence" value="ECO:0007669"/>
    <property type="project" value="UniProtKB-UniRule"/>
</dbReference>
<dbReference type="SUPFAM" id="SSF52374">
    <property type="entry name" value="Nucleotidylyl transferase"/>
    <property type="match status" value="1"/>
</dbReference>
<comment type="subcellular location">
    <subcellularLocation>
        <location evidence="9">Cytoplasm</location>
    </subcellularLocation>
</comment>
<feature type="binding site" evidence="9">
    <location>
        <position position="223"/>
    </location>
    <ligand>
        <name>Zn(2+)</name>
        <dbReference type="ChEBI" id="CHEBI:29105"/>
    </ligand>
</feature>
<feature type="binding site" evidence="9">
    <location>
        <position position="248"/>
    </location>
    <ligand>
        <name>Zn(2+)</name>
        <dbReference type="ChEBI" id="CHEBI:29105"/>
    </ligand>
</feature>
<dbReference type="PANTHER" id="PTHR10890">
    <property type="entry name" value="CYSTEINYL-TRNA SYNTHETASE"/>
    <property type="match status" value="1"/>
</dbReference>
<evidence type="ECO:0000256" key="4">
    <source>
        <dbReference type="ARBA" id="ARBA00022741"/>
    </source>
</evidence>
<dbReference type="InterPro" id="IPR009080">
    <property type="entry name" value="tRNAsynth_Ia_anticodon-bd"/>
</dbReference>
<keyword evidence="2 9" id="KW-0436">Ligase</keyword>
<dbReference type="NCBIfam" id="TIGR00435">
    <property type="entry name" value="cysS"/>
    <property type="match status" value="1"/>
</dbReference>
<comment type="caution">
    <text evidence="11">The sequence shown here is derived from an EMBL/GenBank/DDBJ whole genome shotgun (WGS) entry which is preliminary data.</text>
</comment>
<evidence type="ECO:0000256" key="9">
    <source>
        <dbReference type="HAMAP-Rule" id="MF_00041"/>
    </source>
</evidence>
<accession>A0A0G1YK84</accession>